<protein>
    <recommendedName>
        <fullName evidence="5">DUF4893 domain-containing protein</fullName>
    </recommendedName>
</protein>
<accession>A0ABU8CWS0</accession>
<evidence type="ECO:0000313" key="3">
    <source>
        <dbReference type="EMBL" id="MEI1252535.1"/>
    </source>
</evidence>
<dbReference type="RefSeq" id="WP_335916085.1">
    <property type="nucleotide sequence ID" value="NZ_JBAMYB010000025.1"/>
</dbReference>
<evidence type="ECO:0008006" key="5">
    <source>
        <dbReference type="Google" id="ProtNLM"/>
    </source>
</evidence>
<comment type="caution">
    <text evidence="3">The sequence shown here is derived from an EMBL/GenBank/DDBJ whole genome shotgun (WGS) entry which is preliminary data.</text>
</comment>
<keyword evidence="4" id="KW-1185">Reference proteome</keyword>
<feature type="signal peptide" evidence="2">
    <location>
        <begin position="1"/>
        <end position="19"/>
    </location>
</feature>
<organism evidence="3 4">
    <name type="scientific">Rhizobium aouanii</name>
    <dbReference type="NCBI Taxonomy" id="3118145"/>
    <lineage>
        <taxon>Bacteria</taxon>
        <taxon>Pseudomonadati</taxon>
        <taxon>Pseudomonadota</taxon>
        <taxon>Alphaproteobacteria</taxon>
        <taxon>Hyphomicrobiales</taxon>
        <taxon>Rhizobiaceae</taxon>
        <taxon>Rhizobium/Agrobacterium group</taxon>
        <taxon>Rhizobium</taxon>
    </lineage>
</organism>
<gene>
    <name evidence="3" type="ORF">V8Q02_31730</name>
</gene>
<proteinExistence type="predicted"/>
<sequence>MRFFAALMIAILLSGEGVAACPLNDTLKLCVLNGRSLAALHSGIDRGDWTVEAPPSPVNPTSEPRTGSEQYAMPSGLRFAMYYQEYRNLFSATCTLDYFGVLAADRSEDLRCSSAEIEAFEGGLVAASLGSVTKDRKQSGTAYLIEGQTTWVTVVVVGKDLLNVWVETSVLKKP</sequence>
<reference evidence="3 4" key="1">
    <citation type="submission" date="2024-01" db="EMBL/GenBank/DDBJ databases">
        <title>Draft genome sequences of three bacterial strains isolated from Acacia saligna represent a potential new species within the genus Rhizobium.</title>
        <authorList>
            <person name="Tambong J.T."/>
            <person name="Mnasri B."/>
        </authorList>
    </citation>
    <scope>NUCLEOTIDE SEQUENCE [LARGE SCALE GENOMIC DNA]</scope>
    <source>
        <strain evidence="3 4">1AS12I</strain>
    </source>
</reference>
<feature type="chain" id="PRO_5047535404" description="DUF4893 domain-containing protein" evidence="2">
    <location>
        <begin position="20"/>
        <end position="174"/>
    </location>
</feature>
<evidence type="ECO:0000256" key="2">
    <source>
        <dbReference type="SAM" id="SignalP"/>
    </source>
</evidence>
<keyword evidence="2" id="KW-0732">Signal</keyword>
<evidence type="ECO:0000256" key="1">
    <source>
        <dbReference type="SAM" id="MobiDB-lite"/>
    </source>
</evidence>
<dbReference type="EMBL" id="JBAMYC010000025">
    <property type="protein sequence ID" value="MEI1252535.1"/>
    <property type="molecule type" value="Genomic_DNA"/>
</dbReference>
<feature type="compositionally biased region" description="Polar residues" evidence="1">
    <location>
        <begin position="59"/>
        <end position="69"/>
    </location>
</feature>
<name>A0ABU8CWS0_9HYPH</name>
<evidence type="ECO:0000313" key="4">
    <source>
        <dbReference type="Proteomes" id="UP001531129"/>
    </source>
</evidence>
<dbReference type="Proteomes" id="UP001531129">
    <property type="component" value="Unassembled WGS sequence"/>
</dbReference>
<feature type="region of interest" description="Disordered" evidence="1">
    <location>
        <begin position="50"/>
        <end position="69"/>
    </location>
</feature>